<accession>A0A6I8VTI3</accession>
<dbReference type="KEGG" id="dpo:117183696"/>
<feature type="transmembrane region" description="Helical" evidence="1">
    <location>
        <begin position="69"/>
        <end position="89"/>
    </location>
</feature>
<keyword evidence="1" id="KW-1133">Transmembrane helix</keyword>
<evidence type="ECO:0000256" key="1">
    <source>
        <dbReference type="SAM" id="Phobius"/>
    </source>
</evidence>
<gene>
    <name evidence="3" type="primary">LOC117183696</name>
</gene>
<dbReference type="Proteomes" id="UP000001819">
    <property type="component" value="Chromosome 3"/>
</dbReference>
<keyword evidence="1" id="KW-0812">Transmembrane</keyword>
<dbReference type="InParanoid" id="A0A6I8VTI3"/>
<evidence type="ECO:0000313" key="2">
    <source>
        <dbReference type="Proteomes" id="UP000001819"/>
    </source>
</evidence>
<proteinExistence type="predicted"/>
<protein>
    <recommendedName>
        <fullName evidence="4">Lysosomal-associated transmembrane protein 4B</fullName>
    </recommendedName>
</protein>
<reference evidence="2" key="1">
    <citation type="submission" date="2024-06" db="UniProtKB">
        <authorList>
            <consortium name="RefSeq"/>
        </authorList>
    </citation>
    <scope>NUCLEOTIDE SEQUENCE [LARGE SCALE GENOMIC DNA]</scope>
    <source>
        <strain evidence="2">MV2-25</strain>
    </source>
</reference>
<sequence length="134" mass="15257">MVCGDARTRAAAVGVIAIIIAIVNLILQLINREFIRSWYFYLRTGIWILIGLTAVALLIGIYYENSVIVMVWLIVASVNGVILAIFYNITLAHLIEDIDIIVVSIFFIIHIVFFVCCVWFPYKYYSTISNSDPY</sequence>
<feature type="transmembrane region" description="Helical" evidence="1">
    <location>
        <begin position="6"/>
        <end position="27"/>
    </location>
</feature>
<feature type="transmembrane region" description="Helical" evidence="1">
    <location>
        <begin position="39"/>
        <end position="63"/>
    </location>
</feature>
<dbReference type="AlphaFoldDB" id="A0A6I8VTI3"/>
<reference evidence="3" key="2">
    <citation type="submission" date="2025-08" db="UniProtKB">
        <authorList>
            <consortium name="RefSeq"/>
        </authorList>
    </citation>
    <scope>IDENTIFICATION</scope>
    <source>
        <strain evidence="3">MV-25-SWS-2005</strain>
        <tissue evidence="3">Whole body</tissue>
    </source>
</reference>
<keyword evidence="1" id="KW-0472">Membrane</keyword>
<feature type="transmembrane region" description="Helical" evidence="1">
    <location>
        <begin position="101"/>
        <end position="122"/>
    </location>
</feature>
<evidence type="ECO:0000313" key="3">
    <source>
        <dbReference type="RefSeq" id="XP_033234380.1"/>
    </source>
</evidence>
<name>A0A6I8VTI3_DROPS</name>
<organism evidence="2 3">
    <name type="scientific">Drosophila pseudoobscura pseudoobscura</name>
    <name type="common">Fruit fly</name>
    <dbReference type="NCBI Taxonomy" id="46245"/>
    <lineage>
        <taxon>Eukaryota</taxon>
        <taxon>Metazoa</taxon>
        <taxon>Ecdysozoa</taxon>
        <taxon>Arthropoda</taxon>
        <taxon>Hexapoda</taxon>
        <taxon>Insecta</taxon>
        <taxon>Pterygota</taxon>
        <taxon>Neoptera</taxon>
        <taxon>Endopterygota</taxon>
        <taxon>Diptera</taxon>
        <taxon>Brachycera</taxon>
        <taxon>Muscomorpha</taxon>
        <taxon>Ephydroidea</taxon>
        <taxon>Drosophilidae</taxon>
        <taxon>Drosophila</taxon>
        <taxon>Sophophora</taxon>
    </lineage>
</organism>
<keyword evidence="2" id="KW-1185">Reference proteome</keyword>
<dbReference type="RefSeq" id="XP_033234380.1">
    <property type="nucleotide sequence ID" value="XM_033378489.1"/>
</dbReference>
<evidence type="ECO:0008006" key="4">
    <source>
        <dbReference type="Google" id="ProtNLM"/>
    </source>
</evidence>